<organism evidence="3 4">
    <name type="scientific">Stichopus japonicus</name>
    <name type="common">Sea cucumber</name>
    <dbReference type="NCBI Taxonomy" id="307972"/>
    <lineage>
        <taxon>Eukaryota</taxon>
        <taxon>Metazoa</taxon>
        <taxon>Echinodermata</taxon>
        <taxon>Eleutherozoa</taxon>
        <taxon>Echinozoa</taxon>
        <taxon>Holothuroidea</taxon>
        <taxon>Aspidochirotacea</taxon>
        <taxon>Aspidochirotida</taxon>
        <taxon>Stichopodidae</taxon>
        <taxon>Apostichopus</taxon>
    </lineage>
</organism>
<dbReference type="InterPro" id="IPR012677">
    <property type="entry name" value="Nucleotide-bd_a/b_plait_sf"/>
</dbReference>
<name>A0A2G8K1N6_STIJA</name>
<dbReference type="InterPro" id="IPR000504">
    <property type="entry name" value="RRM_dom"/>
</dbReference>
<evidence type="ECO:0000313" key="3">
    <source>
        <dbReference type="EMBL" id="PIK41916.1"/>
    </source>
</evidence>
<evidence type="ECO:0000256" key="1">
    <source>
        <dbReference type="PROSITE-ProRule" id="PRU00176"/>
    </source>
</evidence>
<keyword evidence="1" id="KW-0694">RNA-binding</keyword>
<keyword evidence="4" id="KW-1185">Reference proteome</keyword>
<accession>A0A2G8K1N6</accession>
<feature type="domain" description="RRM" evidence="2">
    <location>
        <begin position="92"/>
        <end position="156"/>
    </location>
</feature>
<sequence length="156" mass="17187">TAHVRYKSPAFAAYARLKLNGLEFPEGCPLMIQFMGAPEIPKMGSPPLMSSGTAVSSPSFIKTSFNGPDSITCSIQLPPHQLLAPENSEVKERLFVILTRPLPDQVVQDVFCRFGQLISYYNIKGRNYGYAKFADAECAKIAMDTLHGQEVCGERL</sequence>
<dbReference type="SUPFAM" id="SSF54928">
    <property type="entry name" value="RNA-binding domain, RBD"/>
    <property type="match status" value="1"/>
</dbReference>
<evidence type="ECO:0000259" key="2">
    <source>
        <dbReference type="PROSITE" id="PS50102"/>
    </source>
</evidence>
<dbReference type="GO" id="GO:0003723">
    <property type="term" value="F:RNA binding"/>
    <property type="evidence" value="ECO:0007669"/>
    <property type="project" value="UniProtKB-UniRule"/>
</dbReference>
<protein>
    <submittedName>
        <fullName evidence="3">Putative RNA-binding protein 45 isoform X2</fullName>
    </submittedName>
</protein>
<dbReference type="InterPro" id="IPR035979">
    <property type="entry name" value="RBD_domain_sf"/>
</dbReference>
<feature type="non-terminal residue" evidence="3">
    <location>
        <position position="1"/>
    </location>
</feature>
<comment type="caution">
    <text evidence="3">The sequence shown here is derived from an EMBL/GenBank/DDBJ whole genome shotgun (WGS) entry which is preliminary data.</text>
</comment>
<gene>
    <name evidence="3" type="ORF">BSL78_21238</name>
</gene>
<evidence type="ECO:0000313" key="4">
    <source>
        <dbReference type="Proteomes" id="UP000230750"/>
    </source>
</evidence>
<reference evidence="3 4" key="1">
    <citation type="journal article" date="2017" name="PLoS Biol.">
        <title>The sea cucumber genome provides insights into morphological evolution and visceral regeneration.</title>
        <authorList>
            <person name="Zhang X."/>
            <person name="Sun L."/>
            <person name="Yuan J."/>
            <person name="Sun Y."/>
            <person name="Gao Y."/>
            <person name="Zhang L."/>
            <person name="Li S."/>
            <person name="Dai H."/>
            <person name="Hamel J.F."/>
            <person name="Liu C."/>
            <person name="Yu Y."/>
            <person name="Liu S."/>
            <person name="Lin W."/>
            <person name="Guo K."/>
            <person name="Jin S."/>
            <person name="Xu P."/>
            <person name="Storey K.B."/>
            <person name="Huan P."/>
            <person name="Zhang T."/>
            <person name="Zhou Y."/>
            <person name="Zhang J."/>
            <person name="Lin C."/>
            <person name="Li X."/>
            <person name="Xing L."/>
            <person name="Huo D."/>
            <person name="Sun M."/>
            <person name="Wang L."/>
            <person name="Mercier A."/>
            <person name="Li F."/>
            <person name="Yang H."/>
            <person name="Xiang J."/>
        </authorList>
    </citation>
    <scope>NUCLEOTIDE SEQUENCE [LARGE SCALE GENOMIC DNA]</scope>
    <source>
        <strain evidence="3">Shaxun</strain>
        <tissue evidence="3">Muscle</tissue>
    </source>
</reference>
<dbReference type="Gene3D" id="3.30.70.330">
    <property type="match status" value="1"/>
</dbReference>
<proteinExistence type="predicted"/>
<dbReference type="STRING" id="307972.A0A2G8K1N6"/>
<dbReference type="AlphaFoldDB" id="A0A2G8K1N6"/>
<dbReference type="Proteomes" id="UP000230750">
    <property type="component" value="Unassembled WGS sequence"/>
</dbReference>
<dbReference type="EMBL" id="MRZV01000978">
    <property type="protein sequence ID" value="PIK41916.1"/>
    <property type="molecule type" value="Genomic_DNA"/>
</dbReference>
<feature type="non-terminal residue" evidence="3">
    <location>
        <position position="156"/>
    </location>
</feature>
<dbReference type="OrthoDB" id="78437at2759"/>
<dbReference type="PROSITE" id="PS50102">
    <property type="entry name" value="RRM"/>
    <property type="match status" value="1"/>
</dbReference>